<accession>A0A8H8RFL3</accession>
<dbReference type="AlphaFoldDB" id="A0A8H8RFL3"/>
<dbReference type="GO" id="GO:0005524">
    <property type="term" value="F:ATP binding"/>
    <property type="evidence" value="ECO:0007669"/>
    <property type="project" value="InterPro"/>
</dbReference>
<dbReference type="EMBL" id="QGMJ01000641">
    <property type="protein sequence ID" value="TVY34457.1"/>
    <property type="molecule type" value="Genomic_DNA"/>
</dbReference>
<dbReference type="SMART" id="SM00382">
    <property type="entry name" value="AAA"/>
    <property type="match status" value="1"/>
</dbReference>
<dbReference type="GO" id="GO:0016887">
    <property type="term" value="F:ATP hydrolysis activity"/>
    <property type="evidence" value="ECO:0007669"/>
    <property type="project" value="InterPro"/>
</dbReference>
<keyword evidence="3" id="KW-0647">Proteasome</keyword>
<dbReference type="InterPro" id="IPR027417">
    <property type="entry name" value="P-loop_NTPase"/>
</dbReference>
<gene>
    <name evidence="3" type="primary">RPT2B</name>
    <name evidence="3" type="ORF">LSUB1_G007224</name>
</gene>
<feature type="domain" description="AAA+ ATPase" evidence="2">
    <location>
        <begin position="422"/>
        <end position="546"/>
    </location>
</feature>
<dbReference type="Gene3D" id="3.40.50.300">
    <property type="entry name" value="P-loop containing nucleotide triphosphate hydrolases"/>
    <property type="match status" value="1"/>
</dbReference>
<keyword evidence="4" id="KW-1185">Reference proteome</keyword>
<evidence type="ECO:0000313" key="3">
    <source>
        <dbReference type="EMBL" id="TVY34457.1"/>
    </source>
</evidence>
<reference evidence="3 4" key="1">
    <citation type="submission" date="2018-05" db="EMBL/GenBank/DDBJ databases">
        <title>Genome sequencing and assembly of the regulated plant pathogen Lachnellula willkommii and related sister species for the development of diagnostic species identification markers.</title>
        <authorList>
            <person name="Giroux E."/>
            <person name="Bilodeau G."/>
        </authorList>
    </citation>
    <scope>NUCLEOTIDE SEQUENCE [LARGE SCALE GENOMIC DNA]</scope>
    <source>
        <strain evidence="3 4">CBS 197.66</strain>
    </source>
</reference>
<comment type="caution">
    <text evidence="3">The sequence shown here is derived from an EMBL/GenBank/DDBJ whole genome shotgun (WGS) entry which is preliminary data.</text>
</comment>
<dbReference type="GO" id="GO:0000502">
    <property type="term" value="C:proteasome complex"/>
    <property type="evidence" value="ECO:0007669"/>
    <property type="project" value="UniProtKB-KW"/>
</dbReference>
<proteinExistence type="predicted"/>
<evidence type="ECO:0000313" key="4">
    <source>
        <dbReference type="Proteomes" id="UP000462212"/>
    </source>
</evidence>
<sequence length="661" mass="76161">MTDSEVSDKELNDSPSDEYSFMEPSANVPHSTSGLKCEIKLYEARYNHRYERTLLEIGQYRDRQLRTRGHDSALVFSRWYNTKNEVERTQLTIRSPFLKQSLKEVIKEYPGMNLKAEAITIDGLPKCLFHYREELQACCSNVARDSEEFLHMDLLLKHMWVQLESQWVTYSNLMNDSVYNLPPGLDYENLWMAFRPGDLMYMMVLGYERVVRMSSMKGGHRYVEDECEIQRYDGFKLLHYLKIFPLKYHPNKDAIASFTLARGKKLMSLRGTHYRMYEGVTEALGSKRRSTFLGQVDNFPLQTTPVKSRIMVDAETFGKINPNNMVKISDNAGHLPKREWTEEYSLSDEHFMICDYRVAGFSLADKQWCWFDVTKIGDIDFNTGAFERLLLPQEQKAMIYSLVEVHANHNMSFDDVIKGKGKGMVFLLHGAPGVGKTLTVESVAEQTRRPLYTISSGELGTNPAIVEKNLKTALDLATTWNAIVLLDEADVFLEQRTMNDLERNSLVSIFLRLLEYYEGILILTTNRIEAFDLAFKSRIHLAVKYHALPSDYRSRLWKSFISSTAGPLASESLDNEAITHTYPWMTEEYLAMIGSESMNGRQIKNTVRTAYAIAVSAGVALSPMHIDTALRAMKMFESDFMESKKEFREESEPSAKRRRIR</sequence>
<dbReference type="CDD" id="cd19481">
    <property type="entry name" value="RecA-like_protease"/>
    <property type="match status" value="1"/>
</dbReference>
<dbReference type="InterPro" id="IPR003959">
    <property type="entry name" value="ATPase_AAA_core"/>
</dbReference>
<dbReference type="PANTHER" id="PTHR46411">
    <property type="entry name" value="FAMILY ATPASE, PUTATIVE-RELATED"/>
    <property type="match status" value="1"/>
</dbReference>
<dbReference type="Proteomes" id="UP000462212">
    <property type="component" value="Unassembled WGS sequence"/>
</dbReference>
<dbReference type="PANTHER" id="PTHR46411:SF3">
    <property type="entry name" value="AAA+ ATPASE DOMAIN-CONTAINING PROTEIN"/>
    <property type="match status" value="1"/>
</dbReference>
<protein>
    <submittedName>
        <fullName evidence="3">26S proteasome regulatory subunit-like protein</fullName>
    </submittedName>
</protein>
<evidence type="ECO:0000259" key="2">
    <source>
        <dbReference type="SMART" id="SM00382"/>
    </source>
</evidence>
<evidence type="ECO:0000256" key="1">
    <source>
        <dbReference type="SAM" id="MobiDB-lite"/>
    </source>
</evidence>
<feature type="compositionally biased region" description="Basic and acidic residues" evidence="1">
    <location>
        <begin position="1"/>
        <end position="12"/>
    </location>
</feature>
<feature type="region of interest" description="Disordered" evidence="1">
    <location>
        <begin position="1"/>
        <end position="32"/>
    </location>
</feature>
<dbReference type="OrthoDB" id="10042665at2759"/>
<dbReference type="InterPro" id="IPR003593">
    <property type="entry name" value="AAA+_ATPase"/>
</dbReference>
<dbReference type="SUPFAM" id="SSF52540">
    <property type="entry name" value="P-loop containing nucleoside triphosphate hydrolases"/>
    <property type="match status" value="1"/>
</dbReference>
<organism evidence="3 4">
    <name type="scientific">Lachnellula subtilissima</name>
    <dbReference type="NCBI Taxonomy" id="602034"/>
    <lineage>
        <taxon>Eukaryota</taxon>
        <taxon>Fungi</taxon>
        <taxon>Dikarya</taxon>
        <taxon>Ascomycota</taxon>
        <taxon>Pezizomycotina</taxon>
        <taxon>Leotiomycetes</taxon>
        <taxon>Helotiales</taxon>
        <taxon>Lachnaceae</taxon>
        <taxon>Lachnellula</taxon>
    </lineage>
</organism>
<name>A0A8H8RFL3_9HELO</name>
<dbReference type="Pfam" id="PF00004">
    <property type="entry name" value="AAA"/>
    <property type="match status" value="1"/>
</dbReference>